<dbReference type="PROSITE" id="PS51472">
    <property type="entry name" value="RRM_NUP35"/>
    <property type="match status" value="1"/>
</dbReference>
<accession>F4R5I5</accession>
<dbReference type="GO" id="GO:0006607">
    <property type="term" value="P:NLS-bearing protein import into nucleus"/>
    <property type="evidence" value="ECO:0007669"/>
    <property type="project" value="TreeGrafter"/>
</dbReference>
<keyword evidence="6 8" id="KW-0906">Nuclear pore complex</keyword>
<keyword evidence="3 8" id="KW-0509">mRNA transport</keyword>
<dbReference type="VEuPathDB" id="FungiDB:MELLADRAFT_76542"/>
<dbReference type="InParanoid" id="F4R5I5"/>
<dbReference type="SUPFAM" id="SSF54928">
    <property type="entry name" value="RNA-binding domain, RBD"/>
    <property type="match status" value="1"/>
</dbReference>
<dbReference type="GO" id="GO:0006999">
    <property type="term" value="P:nuclear pore organization"/>
    <property type="evidence" value="ECO:0007669"/>
    <property type="project" value="TreeGrafter"/>
</dbReference>
<feature type="compositionally biased region" description="Polar residues" evidence="9">
    <location>
        <begin position="39"/>
        <end position="54"/>
    </location>
</feature>
<evidence type="ECO:0000256" key="8">
    <source>
        <dbReference type="PROSITE-ProRule" id="PRU00804"/>
    </source>
</evidence>
<dbReference type="STRING" id="747676.F4R5I5"/>
<evidence type="ECO:0000256" key="5">
    <source>
        <dbReference type="ARBA" id="ARBA00023010"/>
    </source>
</evidence>
<dbReference type="RefSeq" id="XP_007404430.1">
    <property type="nucleotide sequence ID" value="XM_007404368.1"/>
</dbReference>
<dbReference type="EMBL" id="GL883091">
    <property type="protein sequence ID" value="EGG12055.1"/>
    <property type="molecule type" value="Genomic_DNA"/>
</dbReference>
<dbReference type="AlphaFoldDB" id="F4R5I5"/>
<comment type="subcellular location">
    <subcellularLocation>
        <location evidence="1">Nucleus</location>
        <location evidence="1">Nuclear pore complex</location>
    </subcellularLocation>
</comment>
<protein>
    <recommendedName>
        <fullName evidence="10">RRM Nup35-type domain-containing protein</fullName>
    </recommendedName>
</protein>
<dbReference type="GO" id="GO:0051028">
    <property type="term" value="P:mRNA transport"/>
    <property type="evidence" value="ECO:0007669"/>
    <property type="project" value="UniProtKB-UniRule"/>
</dbReference>
<keyword evidence="7 8" id="KW-0539">Nucleus</keyword>
<feature type="compositionally biased region" description="Low complexity" evidence="9">
    <location>
        <begin position="18"/>
        <end position="27"/>
    </location>
</feature>
<dbReference type="PANTHER" id="PTHR21527">
    <property type="entry name" value="NUCLEOPORIN NUP35"/>
    <property type="match status" value="1"/>
</dbReference>
<evidence type="ECO:0000256" key="7">
    <source>
        <dbReference type="ARBA" id="ARBA00023242"/>
    </source>
</evidence>
<feature type="compositionally biased region" description="Polar residues" evidence="9">
    <location>
        <begin position="162"/>
        <end position="187"/>
    </location>
</feature>
<evidence type="ECO:0000259" key="10">
    <source>
        <dbReference type="PROSITE" id="PS51472"/>
    </source>
</evidence>
<dbReference type="HOGENOM" id="CLU_783205_0_0_1"/>
<keyword evidence="12" id="KW-1185">Reference proteome</keyword>
<dbReference type="OrthoDB" id="3365060at2759"/>
<dbReference type="KEGG" id="mlr:MELLADRAFT_76542"/>
<dbReference type="GO" id="GO:0017056">
    <property type="term" value="F:structural constituent of nuclear pore"/>
    <property type="evidence" value="ECO:0007669"/>
    <property type="project" value="TreeGrafter"/>
</dbReference>
<organism evidence="12">
    <name type="scientific">Melampsora larici-populina (strain 98AG31 / pathotype 3-4-7)</name>
    <name type="common">Poplar leaf rust fungus</name>
    <dbReference type="NCBI Taxonomy" id="747676"/>
    <lineage>
        <taxon>Eukaryota</taxon>
        <taxon>Fungi</taxon>
        <taxon>Dikarya</taxon>
        <taxon>Basidiomycota</taxon>
        <taxon>Pucciniomycotina</taxon>
        <taxon>Pucciniomycetes</taxon>
        <taxon>Pucciniales</taxon>
        <taxon>Melampsoraceae</taxon>
        <taxon>Melampsora</taxon>
    </lineage>
</organism>
<dbReference type="GO" id="GO:0005543">
    <property type="term" value="F:phospholipid binding"/>
    <property type="evidence" value="ECO:0007669"/>
    <property type="project" value="TreeGrafter"/>
</dbReference>
<evidence type="ECO:0000256" key="6">
    <source>
        <dbReference type="ARBA" id="ARBA00023132"/>
    </source>
</evidence>
<dbReference type="Pfam" id="PF05172">
    <property type="entry name" value="RRM_Nup35"/>
    <property type="match status" value="1"/>
</dbReference>
<feature type="domain" description="RRM Nup35-type" evidence="10">
    <location>
        <begin position="190"/>
        <end position="272"/>
    </location>
</feature>
<evidence type="ECO:0000256" key="3">
    <source>
        <dbReference type="ARBA" id="ARBA00022816"/>
    </source>
</evidence>
<dbReference type="PANTHER" id="PTHR21527:SF6">
    <property type="entry name" value="NUCLEOPORIN NUP35"/>
    <property type="match status" value="1"/>
</dbReference>
<dbReference type="GeneID" id="18932800"/>
<evidence type="ECO:0000313" key="11">
    <source>
        <dbReference type="EMBL" id="EGG12055.1"/>
    </source>
</evidence>
<dbReference type="GO" id="GO:0003676">
    <property type="term" value="F:nucleic acid binding"/>
    <property type="evidence" value="ECO:0007669"/>
    <property type="project" value="InterPro"/>
</dbReference>
<dbReference type="InterPro" id="IPR007846">
    <property type="entry name" value="RRM_NUP35_dom"/>
</dbReference>
<dbReference type="GO" id="GO:0044613">
    <property type="term" value="C:nuclear pore central transport channel"/>
    <property type="evidence" value="ECO:0007669"/>
    <property type="project" value="TreeGrafter"/>
</dbReference>
<keyword evidence="2 8" id="KW-0813">Transport</keyword>
<proteinExistence type="predicted"/>
<keyword evidence="4" id="KW-0653">Protein transport</keyword>
<dbReference type="GO" id="GO:0044615">
    <property type="term" value="C:nuclear pore nuclear basket"/>
    <property type="evidence" value="ECO:0007669"/>
    <property type="project" value="TreeGrafter"/>
</dbReference>
<feature type="region of interest" description="Disordered" evidence="9">
    <location>
        <begin position="1"/>
        <end position="187"/>
    </location>
</feature>
<sequence>MPFPQSSPYGGGSPSGPPLNLSPSVGSDGPRHYAAGYISTASSNQHQNLNSFGADSTADQDDWIPSAAINGRLRGSGSGSGSKSTYRGSGGGGLFAPKEVNTPLRNSRNSGLFGSSTKLAQSVKSKRLSDALEDDAPPKESLFDDDLGQSKSRHDPSAHRTLGSSLSTSQTYQSELPSSSSTNDLNSQTGSAGYKVFVFGFAQSQQAFVLKHFTSIGDLLQSPEPSVDGGNWVTLTYKHAWAAQRAIRKNGEVLGGVIMIGCKAADDHSIPPETSSTDPISRSSSNAILSRPVKTYEAHEGVFATPTQARELSLKGLINSAGKPNPAIFQNSVEGKSEGSDTYLNRALDLIFGW</sequence>
<gene>
    <name evidence="11" type="ORF">MELLADRAFT_76542</name>
</gene>
<dbReference type="CDD" id="cd12721">
    <property type="entry name" value="RRM_Nup53p_fungi"/>
    <property type="match status" value="1"/>
</dbReference>
<dbReference type="InterPro" id="IPR035979">
    <property type="entry name" value="RBD_domain_sf"/>
</dbReference>
<evidence type="ECO:0000256" key="1">
    <source>
        <dbReference type="ARBA" id="ARBA00004567"/>
    </source>
</evidence>
<reference evidence="12" key="1">
    <citation type="journal article" date="2011" name="Proc. Natl. Acad. Sci. U.S.A.">
        <title>Obligate biotrophy features unraveled by the genomic analysis of rust fungi.</title>
        <authorList>
            <person name="Duplessis S."/>
            <person name="Cuomo C.A."/>
            <person name="Lin Y.-C."/>
            <person name="Aerts A."/>
            <person name="Tisserant E."/>
            <person name="Veneault-Fourrey C."/>
            <person name="Joly D.L."/>
            <person name="Hacquard S."/>
            <person name="Amselem J."/>
            <person name="Cantarel B.L."/>
            <person name="Chiu R."/>
            <person name="Coutinho P.M."/>
            <person name="Feau N."/>
            <person name="Field M."/>
            <person name="Frey P."/>
            <person name="Gelhaye E."/>
            <person name="Goldberg J."/>
            <person name="Grabherr M.G."/>
            <person name="Kodira C.D."/>
            <person name="Kohler A."/>
            <person name="Kuees U."/>
            <person name="Lindquist E.A."/>
            <person name="Lucas S.M."/>
            <person name="Mago R."/>
            <person name="Mauceli E."/>
            <person name="Morin E."/>
            <person name="Murat C."/>
            <person name="Pangilinan J.L."/>
            <person name="Park R."/>
            <person name="Pearson M."/>
            <person name="Quesneville H."/>
            <person name="Rouhier N."/>
            <person name="Sakthikumar S."/>
            <person name="Salamov A.A."/>
            <person name="Schmutz J."/>
            <person name="Selles B."/>
            <person name="Shapiro H."/>
            <person name="Tanguay P."/>
            <person name="Tuskan G.A."/>
            <person name="Henrissat B."/>
            <person name="Van de Peer Y."/>
            <person name="Rouze P."/>
            <person name="Ellis J.G."/>
            <person name="Dodds P.N."/>
            <person name="Schein J.E."/>
            <person name="Zhong S."/>
            <person name="Hamelin R.C."/>
            <person name="Grigoriev I.V."/>
            <person name="Szabo L.J."/>
            <person name="Martin F."/>
        </authorList>
    </citation>
    <scope>NUCLEOTIDE SEQUENCE [LARGE SCALE GENOMIC DNA]</scope>
    <source>
        <strain evidence="12">98AG31 / pathotype 3-4-7</strain>
    </source>
</reference>
<evidence type="ECO:0000313" key="12">
    <source>
        <dbReference type="Proteomes" id="UP000001072"/>
    </source>
</evidence>
<evidence type="ECO:0000256" key="2">
    <source>
        <dbReference type="ARBA" id="ARBA00022448"/>
    </source>
</evidence>
<dbReference type="InterPro" id="IPR012677">
    <property type="entry name" value="Nucleotide-bd_a/b_plait_sf"/>
</dbReference>
<name>F4R5I5_MELLP</name>
<feature type="compositionally biased region" description="Polar residues" evidence="9">
    <location>
        <begin position="103"/>
        <end position="123"/>
    </location>
</feature>
<evidence type="ECO:0000256" key="4">
    <source>
        <dbReference type="ARBA" id="ARBA00022927"/>
    </source>
</evidence>
<keyword evidence="5" id="KW-0811">Translocation</keyword>
<evidence type="ECO:0000256" key="9">
    <source>
        <dbReference type="SAM" id="MobiDB-lite"/>
    </source>
</evidence>
<dbReference type="Proteomes" id="UP000001072">
    <property type="component" value="Unassembled WGS sequence"/>
</dbReference>
<dbReference type="eggNOG" id="KOG4285">
    <property type="taxonomic scope" value="Eukaryota"/>
</dbReference>
<dbReference type="Gene3D" id="3.30.70.330">
    <property type="match status" value="1"/>
</dbReference>